<accession>A0ACB8FYS1</accession>
<organism evidence="1 2">
    <name type="scientific">Sphaerodactylus townsendi</name>
    <dbReference type="NCBI Taxonomy" id="933632"/>
    <lineage>
        <taxon>Eukaryota</taxon>
        <taxon>Metazoa</taxon>
        <taxon>Chordata</taxon>
        <taxon>Craniata</taxon>
        <taxon>Vertebrata</taxon>
        <taxon>Euteleostomi</taxon>
        <taxon>Lepidosauria</taxon>
        <taxon>Squamata</taxon>
        <taxon>Bifurcata</taxon>
        <taxon>Gekkota</taxon>
        <taxon>Sphaerodactylidae</taxon>
        <taxon>Sphaerodactylus</taxon>
    </lineage>
</organism>
<comment type="caution">
    <text evidence="1">The sequence shown here is derived from an EMBL/GenBank/DDBJ whole genome shotgun (WGS) entry which is preliminary data.</text>
</comment>
<keyword evidence="2" id="KW-1185">Reference proteome</keyword>
<dbReference type="Proteomes" id="UP000827872">
    <property type="component" value="Linkage Group LG13"/>
</dbReference>
<evidence type="ECO:0000313" key="1">
    <source>
        <dbReference type="EMBL" id="KAH8012252.1"/>
    </source>
</evidence>
<reference evidence="1" key="1">
    <citation type="submission" date="2021-08" db="EMBL/GenBank/DDBJ databases">
        <title>The first chromosome-level gecko genome reveals the dynamic sex chromosomes of Neotropical dwarf geckos (Sphaerodactylidae: Sphaerodactylus).</title>
        <authorList>
            <person name="Pinto B.J."/>
            <person name="Keating S.E."/>
            <person name="Gamble T."/>
        </authorList>
    </citation>
    <scope>NUCLEOTIDE SEQUENCE</scope>
    <source>
        <strain evidence="1">TG3544</strain>
    </source>
</reference>
<gene>
    <name evidence="1" type="ORF">K3G42_015971</name>
</gene>
<evidence type="ECO:0000313" key="2">
    <source>
        <dbReference type="Proteomes" id="UP000827872"/>
    </source>
</evidence>
<protein>
    <submittedName>
        <fullName evidence="1">Uncharacterized protein</fullName>
    </submittedName>
</protein>
<dbReference type="EMBL" id="CM037626">
    <property type="protein sequence ID" value="KAH8012252.1"/>
    <property type="molecule type" value="Genomic_DNA"/>
</dbReference>
<name>A0ACB8FYS1_9SAUR</name>
<proteinExistence type="predicted"/>
<sequence length="519" mass="57208">MARRPFAALGVALLALCCFKGAAGTETVVIGTAGGDVTLSCQNASQRALVVEWFRGDPDTTPILFSSDGTLPDDTRFSLIGNASLHISGLRLQDESNYTCKEVLNETDHLHRIQLLVASGPDRIGFQIHPATPLPNGTLYVKKHDILNFTCTAVSRPVPTIKWDFCPSGSPHELFTEVNSSQNSYILHNMSPRYQGNYTCSAKNPFSGVQATVTQELLVYYPPPSLPQCWVQTSTDNSRGVQLFCQWTGAYPHPTLRWRDREDLSGREINATSLADTLVATLNSSQLFHEKEFTCHGSHILQQEAKATCRVQLVDPSIMSDPVRSCFVGRAVVLTCYLTAGNPPSRITWLRNISQPETEIRSSGRFHVSQEGNTSTLIIQNCSRKTDEGYYVCKAENSVGLREMYIHLTVTEPVNIGGIVGTIVVILLLGILVFFGVFLYAGHRFCPKGTLLRTRDSSDILVLMDSEDEDVLTEGAGDPAWHKAMVRANGHATWPTEMKVLGSNSGYPWYMSPFSHEAC</sequence>